<reference evidence="2" key="1">
    <citation type="submission" date="2022-11" db="UniProtKB">
        <authorList>
            <consortium name="WormBaseParasite"/>
        </authorList>
    </citation>
    <scope>IDENTIFICATION</scope>
</reference>
<organism evidence="1 2">
    <name type="scientific">Panagrolaimus sp. JU765</name>
    <dbReference type="NCBI Taxonomy" id="591449"/>
    <lineage>
        <taxon>Eukaryota</taxon>
        <taxon>Metazoa</taxon>
        <taxon>Ecdysozoa</taxon>
        <taxon>Nematoda</taxon>
        <taxon>Chromadorea</taxon>
        <taxon>Rhabditida</taxon>
        <taxon>Tylenchina</taxon>
        <taxon>Panagrolaimomorpha</taxon>
        <taxon>Panagrolaimoidea</taxon>
        <taxon>Panagrolaimidae</taxon>
        <taxon>Panagrolaimus</taxon>
    </lineage>
</organism>
<proteinExistence type="predicted"/>
<sequence>MFEFDYNADLSLPDDFIVDYVQEIYSANVMNFECTTQLFQFIKRVFPNVNTVTINFLSYEEYFEDDIAQIKEVICQAPQEYVHVLSRIDVLQNERRLMEAFDGKKIDEDSFEWKMESNGKKTIKLHIVKKIKSNFSRFTSNITFVI</sequence>
<accession>A0AC34Q0K5</accession>
<evidence type="ECO:0000313" key="2">
    <source>
        <dbReference type="WBParaSite" id="JU765_v2.g11744.t1"/>
    </source>
</evidence>
<dbReference type="WBParaSite" id="JU765_v2.g11744.t1">
    <property type="protein sequence ID" value="JU765_v2.g11744.t1"/>
    <property type="gene ID" value="JU765_v2.g11744"/>
</dbReference>
<evidence type="ECO:0000313" key="1">
    <source>
        <dbReference type="Proteomes" id="UP000887576"/>
    </source>
</evidence>
<protein>
    <submittedName>
        <fullName evidence="2">Uncharacterized protein</fullName>
    </submittedName>
</protein>
<dbReference type="Proteomes" id="UP000887576">
    <property type="component" value="Unplaced"/>
</dbReference>
<name>A0AC34Q0K5_9BILA</name>